<dbReference type="PROSITE" id="PS50020">
    <property type="entry name" value="WW_DOMAIN_2"/>
    <property type="match status" value="1"/>
</dbReference>
<evidence type="ECO:0000256" key="1">
    <source>
        <dbReference type="SAM" id="MobiDB-lite"/>
    </source>
</evidence>
<evidence type="ECO:0000313" key="5">
    <source>
        <dbReference type="Proteomes" id="UP000324585"/>
    </source>
</evidence>
<sequence>MSGTGSEWQVLQDAAGEDYAYNASTKETRWLWQRHVDPASQRAYRHNFLTGETQWEPGSSSPVVSPSPSPGTAKHAKGRAMPNGEVLYTTESGRQYLHNPSTGQSKWLSAKQQEQQRGARGPGSVDPAKAKQLLLRAARALKPRLVLEKLRLLRGMLHRTAEKIREACGLSLADLDELEKQYMMDDADLGKSTLRPADAMYLLKQLTTASEIVTQHTISVDEINADGSDAVRVTRKLVIKQMLALGERFDALKLELQDSCVDKQEAYCVQNILRVLLLNIMHDSGESAFDHTKLFGLALASLASGGILLRLWYQSWLAKSRERERNARQVLKRGIVTYNAQLAAQQLVTLGKQLALTRAAITELAPDVLRTNGLADLCAEERAKQIRVASELVTRDIIYLDHLEPLSPCVRLARKRAIRQLYALGESIDAMACLPLAEAITDTKSESEHLDSASKL</sequence>
<dbReference type="GO" id="GO:0051087">
    <property type="term" value="F:protein-folding chaperone binding"/>
    <property type="evidence" value="ECO:0007669"/>
    <property type="project" value="InterPro"/>
</dbReference>
<protein>
    <recommendedName>
        <fullName evidence="6">WW domain-containing protein</fullName>
    </recommendedName>
</protein>
<reference evidence="5" key="1">
    <citation type="journal article" date="2019" name="Nat. Commun.">
        <title>Expansion of phycobilisome linker gene families in mesophilic red algae.</title>
        <authorList>
            <person name="Lee J."/>
            <person name="Kim D."/>
            <person name="Bhattacharya D."/>
            <person name="Yoon H.S."/>
        </authorList>
    </citation>
    <scope>NUCLEOTIDE SEQUENCE [LARGE SCALE GENOMIC DNA]</scope>
    <source>
        <strain evidence="5">CCMP 1328</strain>
    </source>
</reference>
<dbReference type="Gene3D" id="1.20.58.120">
    <property type="entry name" value="BAG domain"/>
    <property type="match status" value="1"/>
</dbReference>
<dbReference type="InterPro" id="IPR001202">
    <property type="entry name" value="WW_dom"/>
</dbReference>
<accession>A0A5J4YJP2</accession>
<dbReference type="Pfam" id="PF02179">
    <property type="entry name" value="BAG"/>
    <property type="match status" value="1"/>
</dbReference>
<gene>
    <name evidence="4" type="ORF">FVE85_2463</name>
</gene>
<dbReference type="Gene3D" id="2.20.70.10">
    <property type="match status" value="1"/>
</dbReference>
<evidence type="ECO:0000313" key="4">
    <source>
        <dbReference type="EMBL" id="KAA8491448.1"/>
    </source>
</evidence>
<dbReference type="Proteomes" id="UP000324585">
    <property type="component" value="Unassembled WGS sequence"/>
</dbReference>
<evidence type="ECO:0000259" key="2">
    <source>
        <dbReference type="PROSITE" id="PS50020"/>
    </source>
</evidence>
<organism evidence="4 5">
    <name type="scientific">Porphyridium purpureum</name>
    <name type="common">Red alga</name>
    <name type="synonym">Porphyridium cruentum</name>
    <dbReference type="NCBI Taxonomy" id="35688"/>
    <lineage>
        <taxon>Eukaryota</taxon>
        <taxon>Rhodophyta</taxon>
        <taxon>Bangiophyceae</taxon>
        <taxon>Porphyridiales</taxon>
        <taxon>Porphyridiaceae</taxon>
        <taxon>Porphyridium</taxon>
    </lineage>
</organism>
<evidence type="ECO:0008006" key="6">
    <source>
        <dbReference type="Google" id="ProtNLM"/>
    </source>
</evidence>
<dbReference type="PROSITE" id="PS51035">
    <property type="entry name" value="BAG"/>
    <property type="match status" value="1"/>
</dbReference>
<proteinExistence type="predicted"/>
<comment type="caution">
    <text evidence="4">The sequence shown here is derived from an EMBL/GenBank/DDBJ whole genome shotgun (WGS) entry which is preliminary data.</text>
</comment>
<dbReference type="InterPro" id="IPR036533">
    <property type="entry name" value="BAG_dom_sf"/>
</dbReference>
<dbReference type="AlphaFoldDB" id="A0A5J4YJP2"/>
<feature type="compositionally biased region" description="Low complexity" evidence="1">
    <location>
        <begin position="57"/>
        <end position="66"/>
    </location>
</feature>
<dbReference type="InterPro" id="IPR003103">
    <property type="entry name" value="BAG_domain"/>
</dbReference>
<feature type="region of interest" description="Disordered" evidence="1">
    <location>
        <begin position="45"/>
        <end position="81"/>
    </location>
</feature>
<feature type="region of interest" description="Disordered" evidence="1">
    <location>
        <begin position="98"/>
        <end position="126"/>
    </location>
</feature>
<dbReference type="EMBL" id="VRMN01000013">
    <property type="protein sequence ID" value="KAA8491448.1"/>
    <property type="molecule type" value="Genomic_DNA"/>
</dbReference>
<evidence type="ECO:0000259" key="3">
    <source>
        <dbReference type="PROSITE" id="PS51035"/>
    </source>
</evidence>
<name>A0A5J4YJP2_PORPP</name>
<feature type="domain" description="BAG" evidence="3">
    <location>
        <begin position="384"/>
        <end position="432"/>
    </location>
</feature>
<keyword evidence="5" id="KW-1185">Reference proteome</keyword>
<dbReference type="SUPFAM" id="SSF63491">
    <property type="entry name" value="BAG domain"/>
    <property type="match status" value="1"/>
</dbReference>
<feature type="domain" description="WW" evidence="2">
    <location>
        <begin position="2"/>
        <end position="35"/>
    </location>
</feature>
<feature type="compositionally biased region" description="Polar residues" evidence="1">
    <location>
        <begin position="98"/>
        <end position="116"/>
    </location>
</feature>